<evidence type="ECO:0000313" key="2">
    <source>
        <dbReference type="EMBL" id="GBD08901.1"/>
    </source>
</evidence>
<dbReference type="InterPro" id="IPR006119">
    <property type="entry name" value="Resolv_N"/>
</dbReference>
<dbReference type="Proteomes" id="UP000236642">
    <property type="component" value="Unassembled WGS sequence"/>
</dbReference>
<dbReference type="SMART" id="SM00857">
    <property type="entry name" value="Resolvase"/>
    <property type="match status" value="1"/>
</dbReference>
<dbReference type="GO" id="GO:0000150">
    <property type="term" value="F:DNA strand exchange activity"/>
    <property type="evidence" value="ECO:0007669"/>
    <property type="project" value="InterPro"/>
</dbReference>
<dbReference type="Pfam" id="PF12728">
    <property type="entry name" value="HTH_17"/>
    <property type="match status" value="1"/>
</dbReference>
<dbReference type="InterPro" id="IPR009061">
    <property type="entry name" value="DNA-bd_dom_put_sf"/>
</dbReference>
<organism evidence="2 3">
    <name type="scientific">Candidatus Thermoflexus japonica</name>
    <dbReference type="NCBI Taxonomy" id="2035417"/>
    <lineage>
        <taxon>Bacteria</taxon>
        <taxon>Bacillati</taxon>
        <taxon>Chloroflexota</taxon>
        <taxon>Thermoflexia</taxon>
        <taxon>Thermoflexales</taxon>
        <taxon>Thermoflexaceae</taxon>
        <taxon>Thermoflexus</taxon>
    </lineage>
</organism>
<dbReference type="EMBL" id="BEHY01000021">
    <property type="protein sequence ID" value="GBD08901.1"/>
    <property type="molecule type" value="Genomic_DNA"/>
</dbReference>
<comment type="caution">
    <text evidence="2">The sequence shown here is derived from an EMBL/GenBank/DDBJ whole genome shotgun (WGS) entry which is preliminary data.</text>
</comment>
<dbReference type="InterPro" id="IPR041657">
    <property type="entry name" value="HTH_17"/>
</dbReference>
<dbReference type="SUPFAM" id="SSF46955">
    <property type="entry name" value="Putative DNA-binding domain"/>
    <property type="match status" value="1"/>
</dbReference>
<sequence>MTKNRLYLLESMSKNILLKPKEAARLLKVTERCLRRWAQSGKIDAIRTKGGHYRYPLESILQALRDRRAPDDTGSGVALYARGRRYRQIHEQLQVLRGVASEMGYRVIYEEYDLQRSYPLGAGLQRLLILAREKAFRAVLVTSYSRLGWLGVVDPRFFHLMFALFGVQLVPLSPFEESVDPEELLEDSHYFHQVLGEYLNSRGRRANREILRALERIRKGYSREED</sequence>
<proteinExistence type="predicted"/>
<dbReference type="NCBIfam" id="TIGR01764">
    <property type="entry name" value="excise"/>
    <property type="match status" value="1"/>
</dbReference>
<name>A0A2H5Y631_9CHLR</name>
<gene>
    <name evidence="2" type="ORF">HRbin22_01147</name>
</gene>
<feature type="domain" description="Resolvase/invertase-type recombinase catalytic" evidence="1">
    <location>
        <begin position="77"/>
        <end position="222"/>
    </location>
</feature>
<dbReference type="AlphaFoldDB" id="A0A2H5Y631"/>
<evidence type="ECO:0000259" key="1">
    <source>
        <dbReference type="SMART" id="SM00857"/>
    </source>
</evidence>
<accession>A0A2H5Y631</accession>
<reference evidence="3" key="1">
    <citation type="submission" date="2017-09" db="EMBL/GenBank/DDBJ databases">
        <title>Metaegenomics of thermophilic ammonia-oxidizing enrichment culture.</title>
        <authorList>
            <person name="Kato S."/>
            <person name="Suzuki K."/>
        </authorList>
    </citation>
    <scope>NUCLEOTIDE SEQUENCE [LARGE SCALE GENOMIC DNA]</scope>
</reference>
<protein>
    <recommendedName>
        <fullName evidence="1">Resolvase/invertase-type recombinase catalytic domain-containing protein</fullName>
    </recommendedName>
</protein>
<evidence type="ECO:0000313" key="3">
    <source>
        <dbReference type="Proteomes" id="UP000236642"/>
    </source>
</evidence>
<dbReference type="Gene3D" id="1.10.1660.10">
    <property type="match status" value="1"/>
</dbReference>
<dbReference type="InterPro" id="IPR010093">
    <property type="entry name" value="SinI_DNA-bd"/>
</dbReference>
<dbReference type="CDD" id="cd04762">
    <property type="entry name" value="HTH_MerR-trunc"/>
    <property type="match status" value="1"/>
</dbReference>
<dbReference type="GO" id="GO:0003677">
    <property type="term" value="F:DNA binding"/>
    <property type="evidence" value="ECO:0007669"/>
    <property type="project" value="InterPro"/>
</dbReference>